<evidence type="ECO:0000259" key="5">
    <source>
        <dbReference type="PROSITE" id="PS50893"/>
    </source>
</evidence>
<dbReference type="PANTHER" id="PTHR43166:SF4">
    <property type="entry name" value="PHOSPHONATES IMPORT ATP-BINDING PROTEIN PHNC"/>
    <property type="match status" value="1"/>
</dbReference>
<dbReference type="Pfam" id="PF00005">
    <property type="entry name" value="ABC_tran"/>
    <property type="match status" value="1"/>
</dbReference>
<dbReference type="PANTHER" id="PTHR43166">
    <property type="entry name" value="AMINO ACID IMPORT ATP-BINDING PROTEIN"/>
    <property type="match status" value="1"/>
</dbReference>
<comment type="similarity">
    <text evidence="1">Belongs to the ABC transporter superfamily.</text>
</comment>
<dbReference type="InterPro" id="IPR003439">
    <property type="entry name" value="ABC_transporter-like_ATP-bd"/>
</dbReference>
<protein>
    <submittedName>
        <fullName evidence="6">Amino acid ABC transporter ATP-binding protein (PAAT family)</fullName>
    </submittedName>
</protein>
<dbReference type="Proteomes" id="UP000253426">
    <property type="component" value="Unassembled WGS sequence"/>
</dbReference>
<comment type="caution">
    <text evidence="6">The sequence shown here is derived from an EMBL/GenBank/DDBJ whole genome shotgun (WGS) entry which is preliminary data.</text>
</comment>
<dbReference type="InterPro" id="IPR050086">
    <property type="entry name" value="MetN_ABC_transporter-like"/>
</dbReference>
<gene>
    <name evidence="6" type="ORF">DES53_101204</name>
</gene>
<keyword evidence="2" id="KW-0813">Transport</keyword>
<evidence type="ECO:0000256" key="2">
    <source>
        <dbReference type="ARBA" id="ARBA00022448"/>
    </source>
</evidence>
<dbReference type="PROSITE" id="PS50893">
    <property type="entry name" value="ABC_TRANSPORTER_2"/>
    <property type="match status" value="1"/>
</dbReference>
<dbReference type="InterPro" id="IPR017871">
    <property type="entry name" value="ABC_transporter-like_CS"/>
</dbReference>
<reference evidence="6 7" key="1">
    <citation type="submission" date="2018-06" db="EMBL/GenBank/DDBJ databases">
        <title>Genomic Encyclopedia of Type Strains, Phase IV (KMG-IV): sequencing the most valuable type-strain genomes for metagenomic binning, comparative biology and taxonomic classification.</title>
        <authorList>
            <person name="Goeker M."/>
        </authorList>
    </citation>
    <scope>NUCLEOTIDE SEQUENCE [LARGE SCALE GENOMIC DNA]</scope>
    <source>
        <strain evidence="6 7">DSM 25532</strain>
    </source>
</reference>
<evidence type="ECO:0000313" key="6">
    <source>
        <dbReference type="EMBL" id="RBP47407.1"/>
    </source>
</evidence>
<dbReference type="Gene3D" id="3.40.50.300">
    <property type="entry name" value="P-loop containing nucleotide triphosphate hydrolases"/>
    <property type="match status" value="1"/>
</dbReference>
<evidence type="ECO:0000256" key="3">
    <source>
        <dbReference type="ARBA" id="ARBA00022741"/>
    </source>
</evidence>
<dbReference type="InterPro" id="IPR003593">
    <property type="entry name" value="AAA+_ATPase"/>
</dbReference>
<dbReference type="InterPro" id="IPR027417">
    <property type="entry name" value="P-loop_NTPase"/>
</dbReference>
<dbReference type="GO" id="GO:0005524">
    <property type="term" value="F:ATP binding"/>
    <property type="evidence" value="ECO:0007669"/>
    <property type="project" value="UniProtKB-KW"/>
</dbReference>
<accession>A0A366HTJ5</accession>
<keyword evidence="3" id="KW-0547">Nucleotide-binding</keyword>
<dbReference type="PROSITE" id="PS00211">
    <property type="entry name" value="ABC_TRANSPORTER_1"/>
    <property type="match status" value="1"/>
</dbReference>
<organism evidence="6 7">
    <name type="scientific">Roseimicrobium gellanilyticum</name>
    <dbReference type="NCBI Taxonomy" id="748857"/>
    <lineage>
        <taxon>Bacteria</taxon>
        <taxon>Pseudomonadati</taxon>
        <taxon>Verrucomicrobiota</taxon>
        <taxon>Verrucomicrobiia</taxon>
        <taxon>Verrucomicrobiales</taxon>
        <taxon>Verrucomicrobiaceae</taxon>
        <taxon>Roseimicrobium</taxon>
    </lineage>
</organism>
<evidence type="ECO:0000256" key="4">
    <source>
        <dbReference type="ARBA" id="ARBA00022840"/>
    </source>
</evidence>
<keyword evidence="7" id="KW-1185">Reference proteome</keyword>
<keyword evidence="4 6" id="KW-0067">ATP-binding</keyword>
<sequence>MKLEARSLVKRYGVHSALDGASFTVPADTRCLVMIGASGSGKSTLLRVLGSLLTPDSGQVLVQDRALEWTEQATLRQRRTNGFVFQGYNLFPHLTALENVALPLREVHDKSPDAARATALEVLKRFGLATHVDKRPAELSGGQQQRVALARAIAPGPKLLLLDEPTSALDPVMTQDVLDLIRELAEGGQRIVLSTHEISFAKQVADWVLFLEQGKVVESAPAGGFFASPAHATAKEFLEALTRYR</sequence>
<name>A0A366HTJ5_9BACT</name>
<evidence type="ECO:0000313" key="7">
    <source>
        <dbReference type="Proteomes" id="UP000253426"/>
    </source>
</evidence>
<dbReference type="SUPFAM" id="SSF52540">
    <property type="entry name" value="P-loop containing nucleoside triphosphate hydrolases"/>
    <property type="match status" value="1"/>
</dbReference>
<dbReference type="OrthoDB" id="9802264at2"/>
<proteinExistence type="inferred from homology"/>
<dbReference type="SMART" id="SM00382">
    <property type="entry name" value="AAA"/>
    <property type="match status" value="1"/>
</dbReference>
<dbReference type="GO" id="GO:0016887">
    <property type="term" value="F:ATP hydrolysis activity"/>
    <property type="evidence" value="ECO:0007669"/>
    <property type="project" value="InterPro"/>
</dbReference>
<dbReference type="AlphaFoldDB" id="A0A366HTJ5"/>
<feature type="domain" description="ABC transporter" evidence="5">
    <location>
        <begin position="3"/>
        <end position="238"/>
    </location>
</feature>
<dbReference type="RefSeq" id="WP_113956346.1">
    <property type="nucleotide sequence ID" value="NZ_QNRR01000001.1"/>
</dbReference>
<evidence type="ECO:0000256" key="1">
    <source>
        <dbReference type="ARBA" id="ARBA00005417"/>
    </source>
</evidence>
<dbReference type="EMBL" id="QNRR01000001">
    <property type="protein sequence ID" value="RBP47407.1"/>
    <property type="molecule type" value="Genomic_DNA"/>
</dbReference>